<evidence type="ECO:0000256" key="8">
    <source>
        <dbReference type="HAMAP-Rule" id="MF_00983"/>
    </source>
</evidence>
<dbReference type="PANTHER" id="PTHR30580">
    <property type="entry name" value="PRIMOSOMAL PROTEIN N"/>
    <property type="match status" value="1"/>
</dbReference>
<keyword evidence="4 8" id="KW-0547">Nucleotide-binding</keyword>
<sequence>MSISPHTPAPERPVARVLPLLKVAHLDREFDYLVDATVDEDVKPGVMVRVHFSGRLTDALVLSREDESDHAGHLSWIDRVISHEVVAPETFRTLVYTLAQRYGGLRSDIIRSAIPPRHAAAEKAALDAIEHGDDPWASAAEAEDDGDAKKDGAENDADDNNAAVAAAWTRYRFGTSFVNAVLRGEAPRAVWQIAPGDKWPMHIAQLAAQTARGGGGVLIIVPDQRTINRLSHALKEVLSSRQWTQLTASLGRHARYRRFIDILHGVNRVVVGTRGAAFVPVKNLSLIVILDDGDDNLVDPRAPYVHAREVLTLRASIEKAAMIVGGVGRTAEAQLLVESGWAHNLVSSREAIRATMPRIRAIGDTDFELAKDPAAKRARIPHVAFEAIRSSHRRGRSALIHVPRKGYVPTLACQRCGEPARCRYCNGPLGLPGQTAQGTATSPASEQASDAGYPTCRWCGRPDPSFRCDNCGSTRIRAVVVGADRTAEELGRSFPGIPVVVSTGDNIVASIPGEPSLVIATPGSAPIAEDKKFGAAVILDTWSELKREDVRAHEEAFTSWLDVASLVESHNDGGEVVVVADAQTPVVQSLIRWDPVGAAAVELEHRREAGFSPAVHMAAIDGTEHDISQFRRLIDVPPDFQFLGPVPLPPGIDPPANTPAQDCLRLLIRANTSHGPLALGSALRAARIKAAVNKVDLAIRVIVDPIHIG</sequence>
<dbReference type="EMBL" id="CP001620">
    <property type="protein sequence ID" value="ACR17736.1"/>
    <property type="molecule type" value="Genomic_DNA"/>
</dbReference>
<dbReference type="SUPFAM" id="SSF52540">
    <property type="entry name" value="P-loop containing nucleoside triphosphate hydrolases"/>
    <property type="match status" value="1"/>
</dbReference>
<dbReference type="GO" id="GO:0006310">
    <property type="term" value="P:DNA recombination"/>
    <property type="evidence" value="ECO:0007669"/>
    <property type="project" value="InterPro"/>
</dbReference>
<feature type="domain" description="Primosomal protein N' 3' DNA-binding" evidence="10">
    <location>
        <begin position="22"/>
        <end position="115"/>
    </location>
</feature>
<dbReference type="GO" id="GO:0006270">
    <property type="term" value="P:DNA replication initiation"/>
    <property type="evidence" value="ECO:0007669"/>
    <property type="project" value="TreeGrafter"/>
</dbReference>
<dbReference type="RefSeq" id="WP_012731623.1">
    <property type="nucleotide sequence ID" value="NC_012704.1"/>
</dbReference>
<evidence type="ECO:0000256" key="4">
    <source>
        <dbReference type="ARBA" id="ARBA00022741"/>
    </source>
</evidence>
<comment type="similarity">
    <text evidence="8">Belongs to the helicase family. PriA subfamily.</text>
</comment>
<dbReference type="InterPro" id="IPR005259">
    <property type="entry name" value="PriA"/>
</dbReference>
<dbReference type="GO" id="GO:0003677">
    <property type="term" value="F:DNA binding"/>
    <property type="evidence" value="ECO:0007669"/>
    <property type="project" value="UniProtKB-UniRule"/>
</dbReference>
<feature type="binding site" evidence="8">
    <location>
        <position position="456"/>
    </location>
    <ligand>
        <name>Zn(2+)</name>
        <dbReference type="ChEBI" id="CHEBI:29105"/>
        <label>2</label>
    </ligand>
</feature>
<protein>
    <recommendedName>
        <fullName evidence="8">Probable replication restart protein PriA</fullName>
    </recommendedName>
    <alternativeName>
        <fullName evidence="8">Putative ATP-dependent DNA helicase PriA</fullName>
    </alternativeName>
</protein>
<feature type="binding site" evidence="8">
    <location>
        <position position="471"/>
    </location>
    <ligand>
        <name>Zn(2+)</name>
        <dbReference type="ChEBI" id="CHEBI:29105"/>
        <label>1</label>
    </ligand>
</feature>
<dbReference type="HOGENOM" id="CLU_015485_1_0_11"/>
<evidence type="ECO:0000256" key="6">
    <source>
        <dbReference type="ARBA" id="ARBA00022840"/>
    </source>
</evidence>
<keyword evidence="2 8" id="KW-0235">DNA replication</keyword>
<feature type="binding site" evidence="8">
    <location>
        <position position="416"/>
    </location>
    <ligand>
        <name>Zn(2+)</name>
        <dbReference type="ChEBI" id="CHEBI:29105"/>
        <label>1</label>
    </ligand>
</feature>
<dbReference type="KEGG" id="ckp:ckrop_0983"/>
<feature type="binding site" evidence="8">
    <location>
        <position position="422"/>
    </location>
    <ligand>
        <name>Zn(2+)</name>
        <dbReference type="ChEBI" id="CHEBI:29105"/>
        <label>2</label>
    </ligand>
</feature>
<dbReference type="HAMAP" id="MF_00983">
    <property type="entry name" value="PriA"/>
    <property type="match status" value="1"/>
</dbReference>
<evidence type="ECO:0000256" key="9">
    <source>
        <dbReference type="SAM" id="MobiDB-lite"/>
    </source>
</evidence>
<evidence type="ECO:0000256" key="2">
    <source>
        <dbReference type="ARBA" id="ARBA00022705"/>
    </source>
</evidence>
<dbReference type="eggNOG" id="COG1198">
    <property type="taxonomic scope" value="Bacteria"/>
</dbReference>
<feature type="binding site" evidence="8">
    <location>
        <position position="425"/>
    </location>
    <ligand>
        <name>Zn(2+)</name>
        <dbReference type="ChEBI" id="CHEBI:29105"/>
        <label>2</label>
    </ligand>
</feature>
<comment type="function">
    <text evidence="8">Initiates the restart of stalled replication forks, which reloads the replicative helicase on sites other than the origin of replication. Recognizes and binds to abandoned replication forks and remodels them to uncover a helicase loading site. Promotes assembly of the primosome at these replication forks.</text>
</comment>
<feature type="binding site" evidence="8">
    <location>
        <position position="413"/>
    </location>
    <ligand>
        <name>Zn(2+)</name>
        <dbReference type="ChEBI" id="CHEBI:29105"/>
        <label>1</label>
    </ligand>
</feature>
<dbReference type="OrthoDB" id="3177118at2"/>
<dbReference type="PANTHER" id="PTHR30580:SF0">
    <property type="entry name" value="PRIMOSOMAL PROTEIN N"/>
    <property type="match status" value="1"/>
</dbReference>
<evidence type="ECO:0000313" key="12">
    <source>
        <dbReference type="Proteomes" id="UP000001473"/>
    </source>
</evidence>
<dbReference type="GO" id="GO:0006302">
    <property type="term" value="P:double-strand break repair"/>
    <property type="evidence" value="ECO:0007669"/>
    <property type="project" value="InterPro"/>
</dbReference>
<dbReference type="GO" id="GO:0006269">
    <property type="term" value="P:DNA replication, synthesis of primer"/>
    <property type="evidence" value="ECO:0007669"/>
    <property type="project" value="UniProtKB-KW"/>
</dbReference>
<keyword evidence="1 8" id="KW-0639">Primosome</keyword>
<dbReference type="Proteomes" id="UP000001473">
    <property type="component" value="Chromosome"/>
</dbReference>
<name>C4LIT1_CORK4</name>
<dbReference type="GO" id="GO:0008270">
    <property type="term" value="F:zinc ion binding"/>
    <property type="evidence" value="ECO:0007669"/>
    <property type="project" value="UniProtKB-UniRule"/>
</dbReference>
<keyword evidence="12" id="KW-1185">Reference proteome</keyword>
<dbReference type="Pfam" id="PF17764">
    <property type="entry name" value="PriA_3primeBD"/>
    <property type="match status" value="1"/>
</dbReference>
<organism evidence="11 12">
    <name type="scientific">Corynebacterium kroppenstedtii (strain DSM 44385 / JCM 11950 / CIP 105744 / CCUG 35717)</name>
    <dbReference type="NCBI Taxonomy" id="645127"/>
    <lineage>
        <taxon>Bacteria</taxon>
        <taxon>Bacillati</taxon>
        <taxon>Actinomycetota</taxon>
        <taxon>Actinomycetes</taxon>
        <taxon>Mycobacteriales</taxon>
        <taxon>Corynebacteriaceae</taxon>
        <taxon>Corynebacterium</taxon>
    </lineage>
</organism>
<dbReference type="STRING" id="645127.ckrop_0983"/>
<comment type="caution">
    <text evidence="8">As this protein does not have any detectable helicase domains, it probably does not have helicase activity.</text>
</comment>
<dbReference type="InterPro" id="IPR041222">
    <property type="entry name" value="PriA_3primeBD"/>
</dbReference>
<feature type="binding site" evidence="8">
    <location>
        <position position="459"/>
    </location>
    <ligand>
        <name>Zn(2+)</name>
        <dbReference type="ChEBI" id="CHEBI:29105"/>
        <label>2</label>
    </ligand>
</feature>
<keyword evidence="3 8" id="KW-0479">Metal-binding</keyword>
<feature type="binding site" evidence="8">
    <location>
        <position position="468"/>
    </location>
    <ligand>
        <name>Zn(2+)</name>
        <dbReference type="ChEBI" id="CHEBI:29105"/>
        <label>1</label>
    </ligand>
</feature>
<reference evidence="11 12" key="1">
    <citation type="journal article" date="2008" name="J. Biotechnol.">
        <title>Ultrafast pyrosequencing of Corynebacterium kroppenstedtii DSM44385 revealed insights into the physiology of a lipophilic corynebacterium that lacks mycolic acids.</title>
        <authorList>
            <person name="Tauch A."/>
            <person name="Schneider J."/>
            <person name="Szczepanowski R."/>
            <person name="Tilker A."/>
            <person name="Viehoever P."/>
            <person name="Gartemann K.-H."/>
            <person name="Arnold W."/>
            <person name="Blom J."/>
            <person name="Brinkrolf K."/>
            <person name="Brune I."/>
            <person name="Goetker S."/>
            <person name="Weisshaar B."/>
            <person name="Goesmann A."/>
            <person name="Droege M."/>
            <person name="Puehler A."/>
        </authorList>
    </citation>
    <scope>NUCLEOTIDE SEQUENCE [LARGE SCALE GENOMIC DNA]</scope>
    <source>
        <strain evidence="12">DSM 44385 / JCM 11950 / CIP 105744 / CCUG 35717</strain>
    </source>
</reference>
<dbReference type="InterPro" id="IPR027417">
    <property type="entry name" value="P-loop_NTPase"/>
</dbReference>
<gene>
    <name evidence="8" type="primary">priA</name>
    <name evidence="11" type="ordered locus">ckrop_0983</name>
</gene>
<dbReference type="GO" id="GO:1990077">
    <property type="term" value="C:primosome complex"/>
    <property type="evidence" value="ECO:0007669"/>
    <property type="project" value="UniProtKB-UniRule"/>
</dbReference>
<keyword evidence="7 8" id="KW-0238">DNA-binding</keyword>
<dbReference type="Gene3D" id="3.40.1440.60">
    <property type="entry name" value="PriA, 3(prime) DNA-binding domain"/>
    <property type="match status" value="1"/>
</dbReference>
<comment type="cofactor">
    <cofactor evidence="8">
        <name>Zn(2+)</name>
        <dbReference type="ChEBI" id="CHEBI:29105"/>
    </cofactor>
    <text evidence="8">Binds 2 zinc ions per subunit.</text>
</comment>
<evidence type="ECO:0000256" key="3">
    <source>
        <dbReference type="ARBA" id="ARBA00022723"/>
    </source>
</evidence>
<evidence type="ECO:0000256" key="7">
    <source>
        <dbReference type="ARBA" id="ARBA00023125"/>
    </source>
</evidence>
<dbReference type="AlphaFoldDB" id="C4LIT1"/>
<dbReference type="GO" id="GO:0005524">
    <property type="term" value="F:ATP binding"/>
    <property type="evidence" value="ECO:0007669"/>
    <property type="project" value="UniProtKB-UniRule"/>
</dbReference>
<accession>C4LIT1</accession>
<proteinExistence type="inferred from homology"/>
<feature type="region of interest" description="Disordered" evidence="9">
    <location>
        <begin position="138"/>
        <end position="158"/>
    </location>
</feature>
<dbReference type="Gene3D" id="3.40.50.300">
    <property type="entry name" value="P-loop containing nucleotide triphosphate hydrolases"/>
    <property type="match status" value="1"/>
</dbReference>
<evidence type="ECO:0000259" key="10">
    <source>
        <dbReference type="Pfam" id="PF17764"/>
    </source>
</evidence>
<evidence type="ECO:0000256" key="5">
    <source>
        <dbReference type="ARBA" id="ARBA00022833"/>
    </source>
</evidence>
<dbReference type="GO" id="GO:0043138">
    <property type="term" value="F:3'-5' DNA helicase activity"/>
    <property type="evidence" value="ECO:0007669"/>
    <property type="project" value="TreeGrafter"/>
</dbReference>
<evidence type="ECO:0000313" key="11">
    <source>
        <dbReference type="EMBL" id="ACR17736.1"/>
    </source>
</evidence>
<keyword evidence="6 8" id="KW-0067">ATP-binding</keyword>
<evidence type="ECO:0000256" key="1">
    <source>
        <dbReference type="ARBA" id="ARBA00022515"/>
    </source>
</evidence>
<keyword evidence="5 8" id="KW-0862">Zinc</keyword>
<comment type="subunit">
    <text evidence="8">Component of the replication restart primosome.</text>
</comment>
<dbReference type="InterPro" id="IPR042115">
    <property type="entry name" value="PriA_3primeBD_sf"/>
</dbReference>